<feature type="region of interest" description="Disordered" evidence="1">
    <location>
        <begin position="30"/>
        <end position="74"/>
    </location>
</feature>
<dbReference type="EMBL" id="JARJLG010000078">
    <property type="protein sequence ID" value="KAJ7751544.1"/>
    <property type="molecule type" value="Genomic_DNA"/>
</dbReference>
<protein>
    <recommendedName>
        <fullName evidence="2">DUF7330 domain-containing protein</fullName>
    </recommendedName>
</protein>
<evidence type="ECO:0000256" key="1">
    <source>
        <dbReference type="SAM" id="MobiDB-lite"/>
    </source>
</evidence>
<dbReference type="AlphaFoldDB" id="A0AAD7N8N3"/>
<reference evidence="3" key="1">
    <citation type="submission" date="2023-03" db="EMBL/GenBank/DDBJ databases">
        <title>Massive genome expansion in bonnet fungi (Mycena s.s.) driven by repeated elements and novel gene families across ecological guilds.</title>
        <authorList>
            <consortium name="Lawrence Berkeley National Laboratory"/>
            <person name="Harder C.B."/>
            <person name="Miyauchi S."/>
            <person name="Viragh M."/>
            <person name="Kuo A."/>
            <person name="Thoen E."/>
            <person name="Andreopoulos B."/>
            <person name="Lu D."/>
            <person name="Skrede I."/>
            <person name="Drula E."/>
            <person name="Henrissat B."/>
            <person name="Morin E."/>
            <person name="Kohler A."/>
            <person name="Barry K."/>
            <person name="LaButti K."/>
            <person name="Morin E."/>
            <person name="Salamov A."/>
            <person name="Lipzen A."/>
            <person name="Mereny Z."/>
            <person name="Hegedus B."/>
            <person name="Baldrian P."/>
            <person name="Stursova M."/>
            <person name="Weitz H."/>
            <person name="Taylor A."/>
            <person name="Grigoriev I.V."/>
            <person name="Nagy L.G."/>
            <person name="Martin F."/>
            <person name="Kauserud H."/>
        </authorList>
    </citation>
    <scope>NUCLEOTIDE SEQUENCE</scope>
    <source>
        <strain evidence="3">CBHHK188m</strain>
    </source>
</reference>
<organism evidence="3 4">
    <name type="scientific">Mycena maculata</name>
    <dbReference type="NCBI Taxonomy" id="230809"/>
    <lineage>
        <taxon>Eukaryota</taxon>
        <taxon>Fungi</taxon>
        <taxon>Dikarya</taxon>
        <taxon>Basidiomycota</taxon>
        <taxon>Agaricomycotina</taxon>
        <taxon>Agaricomycetes</taxon>
        <taxon>Agaricomycetidae</taxon>
        <taxon>Agaricales</taxon>
        <taxon>Marasmiineae</taxon>
        <taxon>Mycenaceae</taxon>
        <taxon>Mycena</taxon>
    </lineage>
</organism>
<feature type="domain" description="DUF7330" evidence="2">
    <location>
        <begin position="79"/>
        <end position="275"/>
    </location>
</feature>
<evidence type="ECO:0000313" key="3">
    <source>
        <dbReference type="EMBL" id="KAJ7751544.1"/>
    </source>
</evidence>
<dbReference type="InterPro" id="IPR055754">
    <property type="entry name" value="DUF7330"/>
</dbReference>
<sequence>MIITSNPDVKDVEQLDIVVNFCAAVPDDFPPAYSDSKPNSTPKSQPPRAQLPMPPLPLPTSSPTSASGPSAPSNVKPTNFLSLSLDNSTIKGTYVIDPAISIPPLLLPPLAPDETEATRKNAFLHTNNGTIDVDLFVVGSGGEDAKPKGKVHMLLKSSSGRINARLHASAPVRPPISLSAHSSNGSINIRVPRSFRGPVTVRTQYGSLKFAGELGAAVTTLNEVNGTHRAFIGDFSDWVGGRGVHGDNKGVGEDAWPGDAISVETSNGSVRFQFDTPDSEMRALGEGKGEGFFGRLLRY</sequence>
<evidence type="ECO:0000259" key="2">
    <source>
        <dbReference type="Pfam" id="PF24016"/>
    </source>
</evidence>
<gene>
    <name evidence="3" type="ORF">DFH07DRAFT_826354</name>
</gene>
<evidence type="ECO:0000313" key="4">
    <source>
        <dbReference type="Proteomes" id="UP001215280"/>
    </source>
</evidence>
<accession>A0AAD7N8N3</accession>
<dbReference type="Pfam" id="PF24016">
    <property type="entry name" value="DUF7330"/>
    <property type="match status" value="1"/>
</dbReference>
<keyword evidence="4" id="KW-1185">Reference proteome</keyword>
<proteinExistence type="predicted"/>
<dbReference type="Proteomes" id="UP001215280">
    <property type="component" value="Unassembled WGS sequence"/>
</dbReference>
<name>A0AAD7N8N3_9AGAR</name>
<feature type="compositionally biased region" description="Low complexity" evidence="1">
    <location>
        <begin position="61"/>
        <end position="73"/>
    </location>
</feature>
<comment type="caution">
    <text evidence="3">The sequence shown here is derived from an EMBL/GenBank/DDBJ whole genome shotgun (WGS) entry which is preliminary data.</text>
</comment>